<reference evidence="2 4" key="1">
    <citation type="submission" date="2015-08" db="EMBL/GenBank/DDBJ databases">
        <title>Thermococcus thioreducens DSM 14981 genome sequencing.</title>
        <authorList>
            <person name="Hong S.-J."/>
            <person name="Kim M.-C."/>
            <person name="Shin J.-H."/>
        </authorList>
    </citation>
    <scope>NUCLEOTIDE SEQUENCE [LARGE SCALE GENOMIC DNA]</scope>
    <source>
        <strain evidence="2 4">DSM 14981</strain>
    </source>
</reference>
<reference evidence="3 5" key="3">
    <citation type="submission" date="2016-10" db="EMBL/GenBank/DDBJ databases">
        <authorList>
            <person name="de Groot N.N."/>
        </authorList>
    </citation>
    <scope>NUCLEOTIDE SEQUENCE [LARGE SCALE GENOMIC DNA]</scope>
    <source>
        <strain evidence="3 5">OGL-20</strain>
    </source>
</reference>
<evidence type="ECO:0000313" key="1">
    <source>
        <dbReference type="EMBL" id="ASJ12403.1"/>
    </source>
</evidence>
<dbReference type="Proteomes" id="UP000250136">
    <property type="component" value="Chromosome"/>
</dbReference>
<dbReference type="Proteomes" id="UP000051862">
    <property type="component" value="Unassembled WGS sequence"/>
</dbReference>
<evidence type="ECO:0000313" key="6">
    <source>
        <dbReference type="Proteomes" id="UP000250136"/>
    </source>
</evidence>
<reference evidence="1 6" key="2">
    <citation type="submission" date="2016-04" db="EMBL/GenBank/DDBJ databases">
        <title>Complete genome sequence of Thermococcus thioreducens type strain OGL-20P.</title>
        <authorList>
            <person name="Oger P.M."/>
        </authorList>
    </citation>
    <scope>NUCLEOTIDE SEQUENCE [LARGE SCALE GENOMIC DNA]</scope>
    <source>
        <strain evidence="1 6">OGL-20P</strain>
    </source>
</reference>
<organism evidence="2 4">
    <name type="scientific">Thermococcus thioreducens</name>
    <dbReference type="NCBI Taxonomy" id="277988"/>
    <lineage>
        <taxon>Archaea</taxon>
        <taxon>Methanobacteriati</taxon>
        <taxon>Methanobacteriota</taxon>
        <taxon>Thermococci</taxon>
        <taxon>Thermococcales</taxon>
        <taxon>Thermococcaceae</taxon>
        <taxon>Thermococcus</taxon>
    </lineage>
</organism>
<gene>
    <name evidence="1" type="ORF">A3L14_05630</name>
    <name evidence="2" type="ORF">AMR53_02635</name>
    <name evidence="3" type="ORF">SAMN05216170_0831</name>
</gene>
<accession>A0A0Q2RGG4</accession>
<name>A0A0Q2RGG4_9EURY</name>
<keyword evidence="6" id="KW-1185">Reference proteome</keyword>
<sequence length="72" mass="8553">MLGWLFGKKTTEGIIKSIAKNSPNFKEWQRLEKRKLQLLDKRAELIEGINRIDAEIRMIESYQSMLMRQDTL</sequence>
<dbReference type="EMBL" id="LIXN01000003">
    <property type="protein sequence ID" value="KQH83134.1"/>
    <property type="molecule type" value="Genomic_DNA"/>
</dbReference>
<dbReference type="PATRIC" id="fig|277988.4.peg.558"/>
<dbReference type="AlphaFoldDB" id="A0A0Q2RGG4"/>
<dbReference type="Proteomes" id="UP000182125">
    <property type="component" value="Unassembled WGS sequence"/>
</dbReference>
<protein>
    <submittedName>
        <fullName evidence="2">Uncharacterized protein</fullName>
    </submittedName>
</protein>
<evidence type="ECO:0000313" key="4">
    <source>
        <dbReference type="Proteomes" id="UP000051862"/>
    </source>
</evidence>
<evidence type="ECO:0000313" key="2">
    <source>
        <dbReference type="EMBL" id="KQH83134.1"/>
    </source>
</evidence>
<evidence type="ECO:0000313" key="5">
    <source>
        <dbReference type="Proteomes" id="UP000182125"/>
    </source>
</evidence>
<dbReference type="EMBL" id="CP015105">
    <property type="protein sequence ID" value="ASJ12403.1"/>
    <property type="molecule type" value="Genomic_DNA"/>
</dbReference>
<dbReference type="EMBL" id="FOIW01000001">
    <property type="protein sequence ID" value="SEV91456.1"/>
    <property type="molecule type" value="Genomic_DNA"/>
</dbReference>
<evidence type="ECO:0000313" key="3">
    <source>
        <dbReference type="EMBL" id="SEV91456.1"/>
    </source>
</evidence>
<dbReference type="KEGG" id="ttd:A3L14_05630"/>
<proteinExistence type="predicted"/>